<dbReference type="Pfam" id="PF02598">
    <property type="entry name" value="Methyltrn_RNA_3"/>
    <property type="match status" value="1"/>
</dbReference>
<name>A0A1E4T6C5_9ASCO</name>
<feature type="compositionally biased region" description="Polar residues" evidence="2">
    <location>
        <begin position="108"/>
        <end position="121"/>
    </location>
</feature>
<gene>
    <name evidence="3" type="ORF">CANARDRAFT_5864</name>
</gene>
<sequence>MSTEETPIEVSTESQSRKPSKKTSRVQYTLCVPSTCISNANASNLQQVTHVAYQIAKAACTYNVGEIVVLQVPNGDQKENTTTQTSQDYRKESGTKRTFSLDDEDNDITMTESESTKSTGNKKNKESPYDHSSMLLATLLQFFVTPPYLVKSTFKKDMLQHFSYANKLPKISTLPFMNNNRVYDQYKEGLTVYKKKQQREKTSSGKVKKTKKSLNTTKFVNIGEDKLLELATEVPTNVRVTVNLKTQTIVSPIEAYNSIGAKSSFGYHVRIAKSFISMFTESGYPDGYDSSIYINCGDYFLNSVASKSYQGMKEVDSASINEQLLALKGKNAKAGLNVLIVCGKWLNMIASFEDCKSELEGVTSPKEMFDGFCEIPSGTRVEDGALIALTKLN</sequence>
<evidence type="ECO:0000256" key="2">
    <source>
        <dbReference type="SAM" id="MobiDB-lite"/>
    </source>
</evidence>
<dbReference type="PANTHER" id="PTHR12150">
    <property type="entry name" value="CLASS IV SAM-BINDING METHYLTRANSFERASE-RELATED"/>
    <property type="match status" value="1"/>
</dbReference>
<dbReference type="AlphaFoldDB" id="A0A1E4T6C5"/>
<evidence type="ECO:0000313" key="3">
    <source>
        <dbReference type="EMBL" id="ODV87317.1"/>
    </source>
</evidence>
<organism evidence="3 4">
    <name type="scientific">[Candida] arabinofermentans NRRL YB-2248</name>
    <dbReference type="NCBI Taxonomy" id="983967"/>
    <lineage>
        <taxon>Eukaryota</taxon>
        <taxon>Fungi</taxon>
        <taxon>Dikarya</taxon>
        <taxon>Ascomycota</taxon>
        <taxon>Saccharomycotina</taxon>
        <taxon>Pichiomycetes</taxon>
        <taxon>Pichiales</taxon>
        <taxon>Pichiaceae</taxon>
        <taxon>Ogataea</taxon>
        <taxon>Ogataea/Candida clade</taxon>
    </lineage>
</organism>
<dbReference type="PANTHER" id="PTHR12150:SF13">
    <property type="entry name" value="METHYLTRANSFERASE C9ORF114-RELATED"/>
    <property type="match status" value="1"/>
</dbReference>
<protein>
    <recommendedName>
        <fullName evidence="5">DUF171-domain-containing protein</fullName>
    </recommendedName>
</protein>
<feature type="region of interest" description="Disordered" evidence="2">
    <location>
        <begin position="1"/>
        <end position="24"/>
    </location>
</feature>
<dbReference type="Gene3D" id="3.40.1280.10">
    <property type="match status" value="2"/>
</dbReference>
<dbReference type="CDD" id="cd18086">
    <property type="entry name" value="HsC9orf114-like"/>
    <property type="match status" value="1"/>
</dbReference>
<feature type="compositionally biased region" description="Polar residues" evidence="2">
    <location>
        <begin position="1"/>
        <end position="14"/>
    </location>
</feature>
<keyword evidence="4" id="KW-1185">Reference proteome</keyword>
<dbReference type="OrthoDB" id="361029at2759"/>
<dbReference type="SUPFAM" id="SSF75217">
    <property type="entry name" value="alpha/beta knot"/>
    <property type="match status" value="1"/>
</dbReference>
<reference evidence="4" key="1">
    <citation type="submission" date="2016-04" db="EMBL/GenBank/DDBJ databases">
        <title>Comparative genomics of biotechnologically important yeasts.</title>
        <authorList>
            <consortium name="DOE Joint Genome Institute"/>
            <person name="Riley R."/>
            <person name="Haridas S."/>
            <person name="Wolfe K.H."/>
            <person name="Lopes M.R."/>
            <person name="Hittinger C.T."/>
            <person name="Goker M."/>
            <person name="Salamov A."/>
            <person name="Wisecaver J."/>
            <person name="Long T.M."/>
            <person name="Aerts A.L."/>
            <person name="Barry K."/>
            <person name="Choi C."/>
            <person name="Clum A."/>
            <person name="Coughlan A.Y."/>
            <person name="Deshpande S."/>
            <person name="Douglass A.P."/>
            <person name="Hanson S.J."/>
            <person name="Klenk H.-P."/>
            <person name="Labutti K."/>
            <person name="Lapidus A."/>
            <person name="Lindquist E."/>
            <person name="Lipzen A."/>
            <person name="Meier-Kolthoff J.P."/>
            <person name="Ohm R.A."/>
            <person name="Otillar R.P."/>
            <person name="Pangilinan J."/>
            <person name="Peng Y."/>
            <person name="Rokas A."/>
            <person name="Rosa C.A."/>
            <person name="Scheuner C."/>
            <person name="Sibirny A.A."/>
            <person name="Slot J.C."/>
            <person name="Stielow J.B."/>
            <person name="Sun H."/>
            <person name="Kurtzman C.P."/>
            <person name="Blackwell M."/>
            <person name="Grigoriev I.V."/>
            <person name="Jeffries T.W."/>
        </authorList>
    </citation>
    <scope>NUCLEOTIDE SEQUENCE [LARGE SCALE GENOMIC DNA]</scope>
    <source>
        <strain evidence="4">NRRL YB-2248</strain>
    </source>
</reference>
<dbReference type="InterPro" id="IPR029026">
    <property type="entry name" value="tRNA_m1G_MTases_N"/>
</dbReference>
<evidence type="ECO:0000313" key="4">
    <source>
        <dbReference type="Proteomes" id="UP000094801"/>
    </source>
</evidence>
<evidence type="ECO:0000256" key="1">
    <source>
        <dbReference type="ARBA" id="ARBA00009841"/>
    </source>
</evidence>
<dbReference type="EMBL" id="KV453848">
    <property type="protein sequence ID" value="ODV87317.1"/>
    <property type="molecule type" value="Genomic_DNA"/>
</dbReference>
<dbReference type="InterPro" id="IPR029028">
    <property type="entry name" value="Alpha/beta_knot_MTases"/>
</dbReference>
<dbReference type="Proteomes" id="UP000094801">
    <property type="component" value="Unassembled WGS sequence"/>
</dbReference>
<dbReference type="STRING" id="983967.A0A1E4T6C5"/>
<accession>A0A1E4T6C5</accession>
<feature type="region of interest" description="Disordered" evidence="2">
    <location>
        <begin position="77"/>
        <end position="128"/>
    </location>
</feature>
<comment type="similarity">
    <text evidence="1">Belongs to the class IV-like SAM-binding methyltransferase superfamily.</text>
</comment>
<evidence type="ECO:0008006" key="5">
    <source>
        <dbReference type="Google" id="ProtNLM"/>
    </source>
</evidence>
<dbReference type="InterPro" id="IPR003750">
    <property type="entry name" value="Put_MeTrfase-C9orf114-like"/>
</dbReference>
<proteinExistence type="inferred from homology"/>